<evidence type="ECO:0000313" key="3">
    <source>
        <dbReference type="EMBL" id="ETR70478.1"/>
    </source>
</evidence>
<proteinExistence type="predicted"/>
<gene>
    <name evidence="3" type="ORF">OMM_03208</name>
</gene>
<name>A0A1V1P6R4_9BACT</name>
<reference evidence="4" key="1">
    <citation type="submission" date="2012-11" db="EMBL/GenBank/DDBJ databases">
        <authorList>
            <person name="Lucero-Rivera Y.E."/>
            <person name="Tovar-Ramirez D."/>
        </authorList>
    </citation>
    <scope>NUCLEOTIDE SEQUENCE [LARGE SCALE GENOMIC DNA]</scope>
    <source>
        <strain evidence="4">Araruama</strain>
    </source>
</reference>
<dbReference type="Pfam" id="PF20000">
    <property type="entry name" value="fvmX2"/>
    <property type="match status" value="1"/>
</dbReference>
<dbReference type="AlphaFoldDB" id="A0A1V1P6R4"/>
<sequence>MCNPRRIQVTLTRQVQEAWEREVSRAVDISDTIIGEARIRQSLDDSLGGPAMMALQSLLANGFEGWQADSDGNFQHLVNDGYVVYRPDDRQLEIVATAQQDICETGYSSERLTGSLSAEIETQGEGEYYDDGWRGQTREKAEQNAQEAAEAGIQNIVRDRINAQADAAEQENEGILIQRAQADAQQRLNQRSETLIPELQQRARERLETVGVRGRQVFHRLLAHAYRDALTGLARRQGVASSDITTRETDEYLEIDFMLP</sequence>
<feature type="domain" description="FtsH ternary system" evidence="2">
    <location>
        <begin position="1"/>
        <end position="257"/>
    </location>
</feature>
<feature type="coiled-coil region" evidence="1">
    <location>
        <begin position="153"/>
        <end position="185"/>
    </location>
</feature>
<comment type="caution">
    <text evidence="3">The sequence shown here is derived from an EMBL/GenBank/DDBJ whole genome shotgun (WGS) entry which is preliminary data.</text>
</comment>
<evidence type="ECO:0000259" key="2">
    <source>
        <dbReference type="Pfam" id="PF20000"/>
    </source>
</evidence>
<accession>A0A1V1P6R4</accession>
<dbReference type="EMBL" id="ATBP01000417">
    <property type="protein sequence ID" value="ETR70478.1"/>
    <property type="molecule type" value="Genomic_DNA"/>
</dbReference>
<dbReference type="InterPro" id="IPR045482">
    <property type="entry name" value="fvmX2"/>
</dbReference>
<dbReference type="Proteomes" id="UP000189670">
    <property type="component" value="Unassembled WGS sequence"/>
</dbReference>
<evidence type="ECO:0000256" key="1">
    <source>
        <dbReference type="SAM" id="Coils"/>
    </source>
</evidence>
<organism evidence="3 4">
    <name type="scientific">Candidatus Magnetoglobus multicellularis str. Araruama</name>
    <dbReference type="NCBI Taxonomy" id="890399"/>
    <lineage>
        <taxon>Bacteria</taxon>
        <taxon>Pseudomonadati</taxon>
        <taxon>Thermodesulfobacteriota</taxon>
        <taxon>Desulfobacteria</taxon>
        <taxon>Desulfobacterales</taxon>
        <taxon>Desulfobacteraceae</taxon>
        <taxon>Candidatus Magnetoglobus</taxon>
    </lineage>
</organism>
<evidence type="ECO:0000313" key="4">
    <source>
        <dbReference type="Proteomes" id="UP000189670"/>
    </source>
</evidence>
<keyword evidence="1" id="KW-0175">Coiled coil</keyword>
<protein>
    <submittedName>
        <fullName evidence="3">Response regulator receiver domain/DnaJ domain-containing protein</fullName>
    </submittedName>
</protein>